<gene>
    <name evidence="1" type="ORF">GPUH_LOCUS27070</name>
</gene>
<protein>
    <submittedName>
        <fullName evidence="3">Transcriptional regulator</fullName>
    </submittedName>
</protein>
<evidence type="ECO:0000313" key="2">
    <source>
        <dbReference type="Proteomes" id="UP000271098"/>
    </source>
</evidence>
<dbReference type="EMBL" id="UYRT01118246">
    <property type="protein sequence ID" value="VDN49901.1"/>
    <property type="molecule type" value="Genomic_DNA"/>
</dbReference>
<evidence type="ECO:0000313" key="3">
    <source>
        <dbReference type="WBParaSite" id="GPUH_0002710001-mRNA-1"/>
    </source>
</evidence>
<dbReference type="Proteomes" id="UP000271098">
    <property type="component" value="Unassembled WGS sequence"/>
</dbReference>
<keyword evidence="2" id="KW-1185">Reference proteome</keyword>
<proteinExistence type="predicted"/>
<organism evidence="3">
    <name type="scientific">Gongylonema pulchrum</name>
    <dbReference type="NCBI Taxonomy" id="637853"/>
    <lineage>
        <taxon>Eukaryota</taxon>
        <taxon>Metazoa</taxon>
        <taxon>Ecdysozoa</taxon>
        <taxon>Nematoda</taxon>
        <taxon>Chromadorea</taxon>
        <taxon>Rhabditida</taxon>
        <taxon>Spirurina</taxon>
        <taxon>Spiruromorpha</taxon>
        <taxon>Spiruroidea</taxon>
        <taxon>Gongylonematidae</taxon>
        <taxon>Gongylonema</taxon>
    </lineage>
</organism>
<evidence type="ECO:0000313" key="1">
    <source>
        <dbReference type="EMBL" id="VDN49901.1"/>
    </source>
</evidence>
<sequence>MCKTFRSFRIRYALTIGKQHSHREVAIAENKSACIYHV</sequence>
<reference evidence="3" key="1">
    <citation type="submission" date="2016-06" db="UniProtKB">
        <authorList>
            <consortium name="WormBaseParasite"/>
        </authorList>
    </citation>
    <scope>IDENTIFICATION</scope>
</reference>
<dbReference type="AlphaFoldDB" id="A0A183F1H9"/>
<dbReference type="WBParaSite" id="GPUH_0002710001-mRNA-1">
    <property type="protein sequence ID" value="GPUH_0002710001-mRNA-1"/>
    <property type="gene ID" value="GPUH_0002710001"/>
</dbReference>
<accession>A0A183F1H9</accession>
<reference evidence="1 2" key="2">
    <citation type="submission" date="2018-11" db="EMBL/GenBank/DDBJ databases">
        <authorList>
            <consortium name="Pathogen Informatics"/>
        </authorList>
    </citation>
    <scope>NUCLEOTIDE SEQUENCE [LARGE SCALE GENOMIC DNA]</scope>
</reference>
<name>A0A183F1H9_9BILA</name>